<feature type="signal peptide" evidence="6">
    <location>
        <begin position="1"/>
        <end position="20"/>
    </location>
</feature>
<comment type="subcellular location">
    <subcellularLocation>
        <location evidence="1">Cell outer membrane</location>
    </subcellularLocation>
</comment>
<dbReference type="SUPFAM" id="SSF56925">
    <property type="entry name" value="OMPA-like"/>
    <property type="match status" value="1"/>
</dbReference>
<evidence type="ECO:0000259" key="7">
    <source>
        <dbReference type="Pfam" id="PF13505"/>
    </source>
</evidence>
<feature type="domain" description="Outer membrane protein beta-barrel" evidence="7">
    <location>
        <begin position="32"/>
        <end position="233"/>
    </location>
</feature>
<evidence type="ECO:0000313" key="8">
    <source>
        <dbReference type="EMBL" id="AWM01723.1"/>
    </source>
</evidence>
<organism evidence="8 9">
    <name type="scientific">Bradyrhizobium amphicarpaeae</name>
    <dbReference type="NCBI Taxonomy" id="1404768"/>
    <lineage>
        <taxon>Bacteria</taxon>
        <taxon>Pseudomonadati</taxon>
        <taxon>Pseudomonadota</taxon>
        <taxon>Alphaproteobacteria</taxon>
        <taxon>Hyphomicrobiales</taxon>
        <taxon>Nitrobacteraceae</taxon>
        <taxon>Bradyrhizobium</taxon>
    </lineage>
</organism>
<feature type="chain" id="PRO_5016021882" evidence="6">
    <location>
        <begin position="21"/>
        <end position="233"/>
    </location>
</feature>
<dbReference type="Gene3D" id="2.40.160.20">
    <property type="match status" value="1"/>
</dbReference>
<evidence type="ECO:0000256" key="3">
    <source>
        <dbReference type="ARBA" id="ARBA00023136"/>
    </source>
</evidence>
<keyword evidence="9" id="KW-1185">Reference proteome</keyword>
<name>A0A2U8PV95_9BRAD</name>
<sequence length="233" mass="24236">MKTILASVSFIALSVSASSAADLAPSYTKAPMLQAAAYNWTGFYAGLNAGYAFGRETSTASAGGGIFSISNSSAYDGFLGGGQLGYNAQFGSIVVGVEGDIQYADVGGKFSVLVPGVGGNFETNKLNAFGTVRGRVGFAFDRVLVYGTGGFAAGRNTFTLSDAVGTSVDDSATHTGWAAGAGLEYGIRENWSVKAEYLHVDLGSKDYFSGIGLVVFQSRMKFDIARAGVNYRF</sequence>
<dbReference type="OrthoDB" id="9815357at2"/>
<evidence type="ECO:0000256" key="5">
    <source>
        <dbReference type="ARBA" id="ARBA00038306"/>
    </source>
</evidence>
<proteinExistence type="inferred from homology"/>
<comment type="similarity">
    <text evidence="5">Belongs to the Omp25/RopB family.</text>
</comment>
<dbReference type="AlphaFoldDB" id="A0A2U8PV95"/>
<dbReference type="InterPro" id="IPR027385">
    <property type="entry name" value="Beta-barrel_OMP"/>
</dbReference>
<dbReference type="PANTHER" id="PTHR34001">
    <property type="entry name" value="BLL7405 PROTEIN"/>
    <property type="match status" value="1"/>
</dbReference>
<dbReference type="GO" id="GO:0009279">
    <property type="term" value="C:cell outer membrane"/>
    <property type="evidence" value="ECO:0007669"/>
    <property type="project" value="UniProtKB-SubCell"/>
</dbReference>
<protein>
    <submittedName>
        <fullName evidence="8">Porin family protein</fullName>
    </submittedName>
</protein>
<reference evidence="8 9" key="2">
    <citation type="journal article" date="2019" name="Int. J. Syst. Evol. Microbiol.">
        <title>Description and complete genome sequence of Bradyrhizobium amphicarpaeae sp. nov., harbouring photosystem and nitrogen-fixation genes.</title>
        <authorList>
            <person name="Bromfield E.S.P."/>
            <person name="Cloutier S."/>
            <person name="Nguyen H.D.T."/>
        </authorList>
    </citation>
    <scope>NUCLEOTIDE SEQUENCE [LARGE SCALE GENOMIC DNA]</scope>
    <source>
        <strain evidence="8 9">39S1MB</strain>
    </source>
</reference>
<evidence type="ECO:0000256" key="1">
    <source>
        <dbReference type="ARBA" id="ARBA00004442"/>
    </source>
</evidence>
<keyword evidence="3" id="KW-0472">Membrane</keyword>
<dbReference type="Proteomes" id="UP000215884">
    <property type="component" value="Chromosome"/>
</dbReference>
<evidence type="ECO:0000313" key="9">
    <source>
        <dbReference type="Proteomes" id="UP000215884"/>
    </source>
</evidence>
<dbReference type="Pfam" id="PF13505">
    <property type="entry name" value="OMP_b-brl"/>
    <property type="match status" value="1"/>
</dbReference>
<dbReference type="PANTHER" id="PTHR34001:SF3">
    <property type="entry name" value="BLL7405 PROTEIN"/>
    <property type="match status" value="1"/>
</dbReference>
<dbReference type="KEGG" id="brq:CIT40_17900"/>
<evidence type="ECO:0000256" key="4">
    <source>
        <dbReference type="ARBA" id="ARBA00023237"/>
    </source>
</evidence>
<evidence type="ECO:0000256" key="2">
    <source>
        <dbReference type="ARBA" id="ARBA00022729"/>
    </source>
</evidence>
<dbReference type="EMBL" id="CP029426">
    <property type="protein sequence ID" value="AWM01723.1"/>
    <property type="molecule type" value="Genomic_DNA"/>
</dbReference>
<reference evidence="8 9" key="1">
    <citation type="journal article" date="2017" name="Syst. Appl. Microbiol.">
        <title>Soybeans inoculated with root zone soils of Canadian native legumes harbour diverse and novel Bradyrhizobium spp. that possess agricultural potential.</title>
        <authorList>
            <person name="Bromfield E.S.P."/>
            <person name="Cloutier S."/>
            <person name="Tambong J.T."/>
            <person name="Tran Thi T.V."/>
        </authorList>
    </citation>
    <scope>NUCLEOTIDE SEQUENCE [LARGE SCALE GENOMIC DNA]</scope>
    <source>
        <strain evidence="8 9">39S1MB</strain>
    </source>
</reference>
<keyword evidence="2 6" id="KW-0732">Signal</keyword>
<gene>
    <name evidence="8" type="ORF">CIT40_17900</name>
</gene>
<keyword evidence="4" id="KW-0998">Cell outer membrane</keyword>
<evidence type="ECO:0000256" key="6">
    <source>
        <dbReference type="SAM" id="SignalP"/>
    </source>
</evidence>
<dbReference type="InterPro" id="IPR051692">
    <property type="entry name" value="OMP-like"/>
</dbReference>
<accession>A0A2U8PV95</accession>
<dbReference type="InterPro" id="IPR011250">
    <property type="entry name" value="OMP/PagP_B-barrel"/>
</dbReference>